<dbReference type="EMBL" id="CH408080">
    <property type="protein sequence ID" value="EEQ40652.1"/>
    <property type="molecule type" value="Genomic_DNA"/>
</dbReference>
<dbReference type="GO" id="GO:0016597">
    <property type="term" value="F:amino acid binding"/>
    <property type="evidence" value="ECO:0007669"/>
    <property type="project" value="InterPro"/>
</dbReference>
<sequence>MVLVLTTDTRGENGAIARDRFGSITSIPQSPALGKKTRMSFSEGRRPSFLKEREQHPAAELEKLGSKLVSQPPAGNLSDSNALINYIRHHNVFLRNSVLSVKDFTRADMHSLFTVAQEMRLAVERQGVLDLLRGRLLATMFYEPSTRTSSSFDAAMQRLGGRVVAVAAGSSSVKKGETLQDTIRTLACYSDAIVLRHPEEESAEIAAKYSPVPIINGGNGTKEHPTQALLDLFTIREELGTVNGITVTFMGDLKYGRPVHSLLYLLRQYHVRVQLVAPKELALPSSLRDMLVENNMLASETQELTPEIIAKSDVLYCTRVQEERFQDREQYLRLKDTYVVDNKILSHAKQHMCVMHPLPRTSEIKEEVDFDQRAAYFRQMRYGLYVRMALLAMVIGVDF</sequence>
<dbReference type="PANTHER" id="PTHR45753:SF6">
    <property type="entry name" value="ASPARTATE CARBAMOYLTRANSFERASE"/>
    <property type="match status" value="1"/>
</dbReference>
<dbReference type="GO" id="GO:0006520">
    <property type="term" value="P:amino acid metabolic process"/>
    <property type="evidence" value="ECO:0007669"/>
    <property type="project" value="InterPro"/>
</dbReference>
<feature type="domain" description="Aspartate/ornithine carbamoyltransferase Asp/Orn-binding" evidence="10">
    <location>
        <begin position="243"/>
        <end position="393"/>
    </location>
</feature>
<evidence type="ECO:0000256" key="6">
    <source>
        <dbReference type="ARBA" id="ARBA00043884"/>
    </source>
</evidence>
<dbReference type="Gene3D" id="3.40.50.1370">
    <property type="entry name" value="Aspartate/ornithine carbamoyltransferase"/>
    <property type="match status" value="2"/>
</dbReference>
<dbReference type="InterPro" id="IPR006130">
    <property type="entry name" value="Asp/Orn_carbamoylTrfase"/>
</dbReference>
<dbReference type="PRINTS" id="PR00101">
    <property type="entry name" value="ATCASE"/>
</dbReference>
<reference evidence="12 13" key="1">
    <citation type="journal article" date="2009" name="Nature">
        <title>Evolution of pathogenicity and sexual reproduction in eight Candida genomes.</title>
        <authorList>
            <person name="Butler G."/>
            <person name="Rasmussen M.D."/>
            <person name="Lin M.F."/>
            <person name="Santos M.A."/>
            <person name="Sakthikumar S."/>
            <person name="Munro C.A."/>
            <person name="Rheinbay E."/>
            <person name="Grabherr M."/>
            <person name="Forche A."/>
            <person name="Reedy J.L."/>
            <person name="Agrafioti I."/>
            <person name="Arnaud M.B."/>
            <person name="Bates S."/>
            <person name="Brown A.J."/>
            <person name="Brunke S."/>
            <person name="Costanzo M.C."/>
            <person name="Fitzpatrick D.A."/>
            <person name="de Groot P.W."/>
            <person name="Harris D."/>
            <person name="Hoyer L.L."/>
            <person name="Hube B."/>
            <person name="Klis F.M."/>
            <person name="Kodira C."/>
            <person name="Lennard N."/>
            <person name="Logue M.E."/>
            <person name="Martin R."/>
            <person name="Neiman A.M."/>
            <person name="Nikolaou E."/>
            <person name="Quail M.A."/>
            <person name="Quinn J."/>
            <person name="Santos M.C."/>
            <person name="Schmitzberger F.F."/>
            <person name="Sherlock G."/>
            <person name="Shah P."/>
            <person name="Silverstein K.A."/>
            <person name="Skrzypek M.S."/>
            <person name="Soll D."/>
            <person name="Staggs R."/>
            <person name="Stansfield I."/>
            <person name="Stumpf M.P."/>
            <person name="Sudbery P.E."/>
            <person name="Srikantha T."/>
            <person name="Zeng Q."/>
            <person name="Berman J."/>
            <person name="Berriman M."/>
            <person name="Heitman J."/>
            <person name="Gow N.A."/>
            <person name="Lorenz M.C."/>
            <person name="Birren B.W."/>
            <person name="Kellis M."/>
            <person name="Cuomo C.A."/>
        </authorList>
    </citation>
    <scope>NUCLEOTIDE SEQUENCE [LARGE SCALE GENOMIC DNA]</scope>
    <source>
        <strain evidence="12 13">ATCC 42720</strain>
    </source>
</reference>
<comment type="catalytic activity">
    <reaction evidence="7">
        <text>carbamoyl phosphate + L-aspartate = N-carbamoyl-L-aspartate + phosphate + H(+)</text>
        <dbReference type="Rhea" id="RHEA:20013"/>
        <dbReference type="ChEBI" id="CHEBI:15378"/>
        <dbReference type="ChEBI" id="CHEBI:29991"/>
        <dbReference type="ChEBI" id="CHEBI:32814"/>
        <dbReference type="ChEBI" id="CHEBI:43474"/>
        <dbReference type="ChEBI" id="CHEBI:58228"/>
        <dbReference type="EC" id="2.1.3.2"/>
    </reaction>
</comment>
<dbReference type="Pfam" id="PF00185">
    <property type="entry name" value="OTCace"/>
    <property type="match status" value="1"/>
</dbReference>
<comment type="similarity">
    <text evidence="2">Belongs to the aspartate/ornithine carbamoyltransferase superfamily. ATCase family.</text>
</comment>
<gene>
    <name evidence="12" type="ORF">CLUG_04780</name>
</gene>
<proteinExistence type="inferred from homology"/>
<dbReference type="FunFam" id="3.40.50.1370:FF:000005">
    <property type="entry name" value="CAD protein-like isoform X1"/>
    <property type="match status" value="1"/>
</dbReference>
<dbReference type="EC" id="2.1.3.2" evidence="3"/>
<protein>
    <recommendedName>
        <fullName evidence="3">aspartate carbamoyltransferase</fullName>
        <ecNumber evidence="3">2.1.3.2</ecNumber>
    </recommendedName>
</protein>
<dbReference type="AlphaFoldDB" id="C4Y9A2"/>
<dbReference type="HOGENOM" id="CLU_043846_1_0_1"/>
<evidence type="ECO:0000313" key="13">
    <source>
        <dbReference type="Proteomes" id="UP000007703"/>
    </source>
</evidence>
<feature type="domain" description="Aspartate/ornithine carbamoyltransferase carbamoyl-P binding" evidence="11">
    <location>
        <begin position="97"/>
        <end position="237"/>
    </location>
</feature>
<organism evidence="12 13">
    <name type="scientific">Clavispora lusitaniae (strain ATCC 42720)</name>
    <name type="common">Yeast</name>
    <name type="synonym">Candida lusitaniae</name>
    <dbReference type="NCBI Taxonomy" id="306902"/>
    <lineage>
        <taxon>Eukaryota</taxon>
        <taxon>Fungi</taxon>
        <taxon>Dikarya</taxon>
        <taxon>Ascomycota</taxon>
        <taxon>Saccharomycotina</taxon>
        <taxon>Pichiomycetes</taxon>
        <taxon>Metschnikowiaceae</taxon>
        <taxon>Clavispora</taxon>
    </lineage>
</organism>
<evidence type="ECO:0000256" key="8">
    <source>
        <dbReference type="RuleBase" id="RU003634"/>
    </source>
</evidence>
<keyword evidence="4 8" id="KW-0808">Transferase</keyword>
<dbReference type="NCBIfam" id="TIGR00670">
    <property type="entry name" value="asp_carb_tr"/>
    <property type="match status" value="1"/>
</dbReference>
<dbReference type="PROSITE" id="PS00097">
    <property type="entry name" value="CARBAMOYLTRANSFERASE"/>
    <property type="match status" value="1"/>
</dbReference>
<dbReference type="InterPro" id="IPR002082">
    <property type="entry name" value="Asp_carbamoyltransf"/>
</dbReference>
<accession>C4Y9A2</accession>
<dbReference type="VEuPathDB" id="FungiDB:CLUG_04780"/>
<dbReference type="NCBIfam" id="NF002032">
    <property type="entry name" value="PRK00856.1"/>
    <property type="match status" value="1"/>
</dbReference>
<comment type="function">
    <text evidence="6">Catalyzes the condensation of carbamoyl phosphate and aspartate to form carbamoyl aspartate and inorganic phosphate, the committed step in the de novo pyrimidine nucleotide biosynthesis pathway.</text>
</comment>
<evidence type="ECO:0000256" key="5">
    <source>
        <dbReference type="ARBA" id="ARBA00022975"/>
    </source>
</evidence>
<dbReference type="GO" id="GO:0006207">
    <property type="term" value="P:'de novo' pyrimidine nucleobase biosynthetic process"/>
    <property type="evidence" value="ECO:0007669"/>
    <property type="project" value="InterPro"/>
</dbReference>
<evidence type="ECO:0000313" key="12">
    <source>
        <dbReference type="EMBL" id="EEQ40652.1"/>
    </source>
</evidence>
<dbReference type="OMA" id="VLIMHPG"/>
<evidence type="ECO:0000259" key="10">
    <source>
        <dbReference type="Pfam" id="PF00185"/>
    </source>
</evidence>
<dbReference type="PRINTS" id="PR00100">
    <property type="entry name" value="AOTCASE"/>
</dbReference>
<dbReference type="InterPro" id="IPR036901">
    <property type="entry name" value="Asp/Orn_carbamoylTrfase_sf"/>
</dbReference>
<evidence type="ECO:0000256" key="4">
    <source>
        <dbReference type="ARBA" id="ARBA00022679"/>
    </source>
</evidence>
<dbReference type="PANTHER" id="PTHR45753">
    <property type="entry name" value="ORNITHINE CARBAMOYLTRANSFERASE, MITOCHONDRIAL"/>
    <property type="match status" value="1"/>
</dbReference>
<dbReference type="STRING" id="306902.C4Y9A2"/>
<dbReference type="SUPFAM" id="SSF53671">
    <property type="entry name" value="Aspartate/ornithine carbamoyltransferase"/>
    <property type="match status" value="1"/>
</dbReference>
<dbReference type="Pfam" id="PF02729">
    <property type="entry name" value="OTCace_N"/>
    <property type="match status" value="1"/>
</dbReference>
<dbReference type="InParanoid" id="C4Y9A2"/>
<dbReference type="KEGG" id="clu:CLUG_04780"/>
<evidence type="ECO:0000256" key="9">
    <source>
        <dbReference type="SAM" id="MobiDB-lite"/>
    </source>
</evidence>
<dbReference type="GO" id="GO:0004070">
    <property type="term" value="F:aspartate carbamoyltransferase activity"/>
    <property type="evidence" value="ECO:0007669"/>
    <property type="project" value="UniProtKB-EC"/>
</dbReference>
<dbReference type="HAMAP" id="MF_00001">
    <property type="entry name" value="Asp_carb_tr"/>
    <property type="match status" value="1"/>
</dbReference>
<keyword evidence="5" id="KW-0665">Pyrimidine biosynthesis</keyword>
<evidence type="ECO:0000256" key="2">
    <source>
        <dbReference type="ARBA" id="ARBA00008896"/>
    </source>
</evidence>
<dbReference type="GO" id="GO:0044205">
    <property type="term" value="P:'de novo' UMP biosynthetic process"/>
    <property type="evidence" value="ECO:0007669"/>
    <property type="project" value="UniProtKB-UniPathway"/>
</dbReference>
<feature type="region of interest" description="Disordered" evidence="9">
    <location>
        <begin position="27"/>
        <end position="54"/>
    </location>
</feature>
<comment type="pathway">
    <text evidence="1">Pyrimidine metabolism; UMP biosynthesis via de novo pathway; (S)-dihydroorotate from bicarbonate: step 2/3.</text>
</comment>
<dbReference type="UniPathway" id="UPA00070">
    <property type="reaction ID" value="UER00116"/>
</dbReference>
<dbReference type="Proteomes" id="UP000007703">
    <property type="component" value="Unassembled WGS sequence"/>
</dbReference>
<dbReference type="InterPro" id="IPR006132">
    <property type="entry name" value="Asp/Orn_carbamoyltranf_P-bd"/>
</dbReference>
<name>C4Y9A2_CLAL4</name>
<feature type="compositionally biased region" description="Basic and acidic residues" evidence="9">
    <location>
        <begin position="43"/>
        <end position="54"/>
    </location>
</feature>
<evidence type="ECO:0000256" key="1">
    <source>
        <dbReference type="ARBA" id="ARBA00004852"/>
    </source>
</evidence>
<dbReference type="InterPro" id="IPR006131">
    <property type="entry name" value="Asp_carbamoyltransf_Asp/Orn-bd"/>
</dbReference>
<evidence type="ECO:0000259" key="11">
    <source>
        <dbReference type="Pfam" id="PF02729"/>
    </source>
</evidence>
<evidence type="ECO:0000256" key="7">
    <source>
        <dbReference type="ARBA" id="ARBA00048859"/>
    </source>
</evidence>
<dbReference type="FunFam" id="3.40.50.1370:FF:000002">
    <property type="entry name" value="Aspartate carbamoyltransferase 2"/>
    <property type="match status" value="1"/>
</dbReference>
<evidence type="ECO:0000256" key="3">
    <source>
        <dbReference type="ARBA" id="ARBA00013008"/>
    </source>
</evidence>